<reference evidence="2 3" key="2">
    <citation type="journal article" date="2016" name="Infect. Immun.">
        <title>Helicobacter saguini, a Novel Helicobacter Isolated from Cotton-Top Tamarins with Ulcerative Colitis, Has Proinflammatory Properties and Induces Typhlocolitis and Dysplasia in Gnotobiotic IL-10-/- Mice.</title>
        <authorList>
            <person name="Shen Z."/>
            <person name="Mannion A."/>
            <person name="Whary M.T."/>
            <person name="Muthupalani S."/>
            <person name="Sheh A."/>
            <person name="Feng Y."/>
            <person name="Gong G."/>
            <person name="Vandamme P."/>
            <person name="Holcombe H.R."/>
            <person name="Paster B.J."/>
            <person name="Fox J.G."/>
        </authorList>
    </citation>
    <scope>NUCLEOTIDE SEQUENCE [LARGE SCALE GENOMIC DNA]</scope>
    <source>
        <strain evidence="2 3">MIT 97-6194</strain>
    </source>
</reference>
<dbReference type="Proteomes" id="UP000029714">
    <property type="component" value="Unassembled WGS sequence"/>
</dbReference>
<comment type="caution">
    <text evidence="2">The sequence shown here is derived from an EMBL/GenBank/DDBJ whole genome shotgun (WGS) entry which is preliminary data.</text>
</comment>
<dbReference type="Proteomes" id="UP000477070">
    <property type="component" value="Unassembled WGS sequence"/>
</dbReference>
<reference evidence="1 4" key="4">
    <citation type="submission" date="2019-12" db="EMBL/GenBank/DDBJ databases">
        <title>Multi-Generational Helicobacter saguini Isolates.</title>
        <authorList>
            <person name="Mannion A."/>
            <person name="Shen Z."/>
            <person name="Fox J.G."/>
        </authorList>
    </citation>
    <scope>NUCLEOTIDE SEQUENCE [LARGE SCALE GENOMIC DNA]</scope>
    <source>
        <strain evidence="1">16-048</strain>
        <strain evidence="4">16-048 (F4)</strain>
    </source>
</reference>
<dbReference type="AlphaFoldDB" id="A0A347VNQ0"/>
<reference evidence="2 3" key="1">
    <citation type="journal article" date="2014" name="Genome Announc.">
        <title>Draft genome sequences of eight enterohepatic helicobacter species isolated from both laboratory and wild rodents.</title>
        <authorList>
            <person name="Sheh A."/>
            <person name="Shen Z."/>
            <person name="Fox J.G."/>
        </authorList>
    </citation>
    <scope>NUCLEOTIDE SEQUENCE [LARGE SCALE GENOMIC DNA]</scope>
    <source>
        <strain evidence="2 3">MIT 97-6194</strain>
    </source>
</reference>
<gene>
    <name evidence="1" type="ORF">DCO61_08300</name>
    <name evidence="2" type="ORF">LS64_009760</name>
</gene>
<evidence type="ECO:0000313" key="3">
    <source>
        <dbReference type="Proteomes" id="UP000029714"/>
    </source>
</evidence>
<protein>
    <submittedName>
        <fullName evidence="2">Uncharacterized protein</fullName>
    </submittedName>
</protein>
<keyword evidence="3" id="KW-1185">Reference proteome</keyword>
<organism evidence="2 3">
    <name type="scientific">Helicobacter saguini</name>
    <dbReference type="NCBI Taxonomy" id="1548018"/>
    <lineage>
        <taxon>Bacteria</taxon>
        <taxon>Pseudomonadati</taxon>
        <taxon>Campylobacterota</taxon>
        <taxon>Epsilonproteobacteria</taxon>
        <taxon>Campylobacterales</taxon>
        <taxon>Helicobacteraceae</taxon>
        <taxon>Helicobacter</taxon>
    </lineage>
</organism>
<proteinExistence type="predicted"/>
<dbReference type="EMBL" id="QBIU01000001">
    <property type="protein sequence ID" value="MWV69998.1"/>
    <property type="molecule type" value="Genomic_DNA"/>
</dbReference>
<evidence type="ECO:0000313" key="1">
    <source>
        <dbReference type="EMBL" id="MWV69998.1"/>
    </source>
</evidence>
<evidence type="ECO:0000313" key="2">
    <source>
        <dbReference type="EMBL" id="TLD92700.1"/>
    </source>
</evidence>
<dbReference type="OrthoDB" id="5327099at2"/>
<dbReference type="EMBL" id="JRMP02000018">
    <property type="protein sequence ID" value="TLD92700.1"/>
    <property type="molecule type" value="Genomic_DNA"/>
</dbReference>
<evidence type="ECO:0000313" key="4">
    <source>
        <dbReference type="Proteomes" id="UP000477070"/>
    </source>
</evidence>
<sequence>MKKIILYFIILNFINLWAERIESNILDSKKDSNNIESALDSKVDSKADSNLDSKIDFTQHITQDSNKQDSTKKQKTFPYTPTIHNNNQNSKLKFIYGFDFGFFADNLEDSFAYTPTRTLFAASIFPEIGASFYNQNIRVGTFIIYNMGEKLLNRGDLNIGLSLFYDIQHSGFHGFFGIFSRKFWLINYPRFFYRDDFLFFNPVINGILLQKSSKNNNFKSEFMLDWYGGNLAKRIDEFMVQIAMQHDFLQHKNKDSKQNQNILFYGAQAQLFHTKNSNILNPNSTNLDVFLLDRFYYNLYFGADFTSLIPNFNKFSMWINALGGVDRKRFESSGPEAFAHKIGGELNFELNFKGFGIANSAYFGQGQYKYFDEYGESIYWGLPFYQARFYDRLEAYYEYKNAYLRARFSLIGHFADNTFAHQQMLNIYIDTQRLIETFR</sequence>
<dbReference type="RefSeq" id="WP_034572365.1">
    <property type="nucleotide sequence ID" value="NZ_JRMP02000018.1"/>
</dbReference>
<name>A0A347VNQ0_9HELI</name>
<accession>A0A347VNQ0</accession>
<reference evidence="2" key="3">
    <citation type="submission" date="2018-04" db="EMBL/GenBank/DDBJ databases">
        <authorList>
            <person name="Sheh A."/>
            <person name="Shen Z."/>
            <person name="Mannion A.J."/>
            <person name="Fox J.G."/>
        </authorList>
    </citation>
    <scope>NUCLEOTIDE SEQUENCE</scope>
    <source>
        <strain evidence="2">MIT 97-6194</strain>
    </source>
</reference>